<dbReference type="Pfam" id="PF25473">
    <property type="entry name" value="MXRA7_helical"/>
    <property type="match status" value="1"/>
</dbReference>
<sequence>GEVFSFKYSPGKLRGNQYKKMMTKEELEEEQR</sequence>
<feature type="non-terminal residue" evidence="2">
    <location>
        <position position="32"/>
    </location>
</feature>
<evidence type="ECO:0000313" key="2">
    <source>
        <dbReference type="EMBL" id="EFB18370.1"/>
    </source>
</evidence>
<dbReference type="EMBL" id="GL192595">
    <property type="protein sequence ID" value="EFB18370.1"/>
    <property type="molecule type" value="Genomic_DNA"/>
</dbReference>
<dbReference type="PANTHER" id="PTHR21845:SF2">
    <property type="entry name" value="MATRIX-REMODELING-ASSOCIATED PROTEIN 7"/>
    <property type="match status" value="1"/>
</dbReference>
<gene>
    <name evidence="2" type="ORF">PANDA_006868</name>
</gene>
<proteinExistence type="predicted"/>
<feature type="domain" description="Matrix-remodeling-associated protein 7 helical" evidence="1">
    <location>
        <begin position="7"/>
        <end position="32"/>
    </location>
</feature>
<dbReference type="AlphaFoldDB" id="D2H989"/>
<name>D2H989_AILME</name>
<dbReference type="InterPro" id="IPR026622">
    <property type="entry name" value="Mxra7"/>
</dbReference>
<reference evidence="2" key="1">
    <citation type="journal article" date="2010" name="Nature">
        <title>The sequence and de novo assembly of the giant panda genome.</title>
        <authorList>
            <person name="Li R."/>
            <person name="Fan W."/>
            <person name="Tian G."/>
            <person name="Zhu H."/>
            <person name="He L."/>
            <person name="Cai J."/>
            <person name="Huang Q."/>
            <person name="Cai Q."/>
            <person name="Li B."/>
            <person name="Bai Y."/>
            <person name="Zhang Z."/>
            <person name="Zhang Y."/>
            <person name="Wang W."/>
            <person name="Li J."/>
            <person name="Wei F."/>
            <person name="Li H."/>
            <person name="Jian M."/>
            <person name="Li J."/>
            <person name="Zhang Z."/>
            <person name="Nielsen R."/>
            <person name="Li D."/>
            <person name="Gu W."/>
            <person name="Yang Z."/>
            <person name="Xuan Z."/>
            <person name="Ryder O.A."/>
            <person name="Leung F.C."/>
            <person name="Zhou Y."/>
            <person name="Cao J."/>
            <person name="Sun X."/>
            <person name="Fu Y."/>
            <person name="Fang X."/>
            <person name="Guo X."/>
            <person name="Wang B."/>
            <person name="Hou R."/>
            <person name="Shen F."/>
            <person name="Mu B."/>
            <person name="Ni P."/>
            <person name="Lin R."/>
            <person name="Qian W."/>
            <person name="Wang G."/>
            <person name="Yu C."/>
            <person name="Nie W."/>
            <person name="Wang J."/>
            <person name="Wu Z."/>
            <person name="Liang H."/>
            <person name="Min J."/>
            <person name="Wu Q."/>
            <person name="Cheng S."/>
            <person name="Ruan J."/>
            <person name="Wang M."/>
            <person name="Shi Z."/>
            <person name="Wen M."/>
            <person name="Liu B."/>
            <person name="Ren X."/>
            <person name="Zheng H."/>
            <person name="Dong D."/>
            <person name="Cook K."/>
            <person name="Shan G."/>
            <person name="Zhang H."/>
            <person name="Kosiol C."/>
            <person name="Xie X."/>
            <person name="Lu Z."/>
            <person name="Zheng H."/>
            <person name="Li Y."/>
            <person name="Steiner C.C."/>
            <person name="Lam T.T."/>
            <person name="Lin S."/>
            <person name="Zhang Q."/>
            <person name="Li G."/>
            <person name="Tian J."/>
            <person name="Gong T."/>
            <person name="Liu H."/>
            <person name="Zhang D."/>
            <person name="Fang L."/>
            <person name="Ye C."/>
            <person name="Zhang J."/>
            <person name="Hu W."/>
            <person name="Xu A."/>
            <person name="Ren Y."/>
            <person name="Zhang G."/>
            <person name="Bruford M.W."/>
            <person name="Li Q."/>
            <person name="Ma L."/>
            <person name="Guo Y."/>
            <person name="An N."/>
            <person name="Hu Y."/>
            <person name="Zheng Y."/>
            <person name="Shi Y."/>
            <person name="Li Z."/>
            <person name="Liu Q."/>
            <person name="Chen Y."/>
            <person name="Zhao J."/>
            <person name="Qu N."/>
            <person name="Zhao S."/>
            <person name="Tian F."/>
            <person name="Wang X."/>
            <person name="Wang H."/>
            <person name="Xu L."/>
            <person name="Liu X."/>
            <person name="Vinar T."/>
            <person name="Wang Y."/>
            <person name="Lam T.W."/>
            <person name="Yiu S.M."/>
            <person name="Liu S."/>
            <person name="Zhang H."/>
            <person name="Li D."/>
            <person name="Huang Y."/>
            <person name="Wang X."/>
            <person name="Yang G."/>
            <person name="Jiang Z."/>
            <person name="Wang J."/>
            <person name="Qin N."/>
            <person name="Li L."/>
            <person name="Li J."/>
            <person name="Bolund L."/>
            <person name="Kristiansen K."/>
            <person name="Wong G.K."/>
            <person name="Olson M."/>
            <person name="Zhang X."/>
            <person name="Li S."/>
            <person name="Yang H."/>
            <person name="Wang J."/>
            <person name="Wang J."/>
        </authorList>
    </citation>
    <scope>NUCLEOTIDE SEQUENCE [LARGE SCALE GENOMIC DNA]</scope>
</reference>
<organism evidence="2">
    <name type="scientific">Ailuropoda melanoleuca</name>
    <name type="common">Giant panda</name>
    <dbReference type="NCBI Taxonomy" id="9646"/>
    <lineage>
        <taxon>Eukaryota</taxon>
        <taxon>Metazoa</taxon>
        <taxon>Chordata</taxon>
        <taxon>Craniata</taxon>
        <taxon>Vertebrata</taxon>
        <taxon>Euteleostomi</taxon>
        <taxon>Mammalia</taxon>
        <taxon>Eutheria</taxon>
        <taxon>Laurasiatheria</taxon>
        <taxon>Carnivora</taxon>
        <taxon>Caniformia</taxon>
        <taxon>Ursidae</taxon>
        <taxon>Ailuropoda</taxon>
    </lineage>
</organism>
<accession>D2H989</accession>
<dbReference type="InterPro" id="IPR057534">
    <property type="entry name" value="MXRA7_helical"/>
</dbReference>
<dbReference type="InParanoid" id="D2H989"/>
<evidence type="ECO:0000259" key="1">
    <source>
        <dbReference type="Pfam" id="PF25473"/>
    </source>
</evidence>
<protein>
    <recommendedName>
        <fullName evidence="1">Matrix-remodeling-associated protein 7 helical domain-containing protein</fullName>
    </recommendedName>
</protein>
<dbReference type="PANTHER" id="PTHR21845">
    <property type="entry name" value="TRANSMEMBRANE ANCHOR PROTEIN 1"/>
    <property type="match status" value="1"/>
</dbReference>
<feature type="non-terminal residue" evidence="2">
    <location>
        <position position="1"/>
    </location>
</feature>